<feature type="transmembrane region" description="Helical" evidence="3">
    <location>
        <begin position="38"/>
        <end position="57"/>
    </location>
</feature>
<dbReference type="PANTHER" id="PTHR33365">
    <property type="entry name" value="YALI0B05434P"/>
    <property type="match status" value="1"/>
</dbReference>
<comment type="similarity">
    <text evidence="1">Belongs to the ustYa family.</text>
</comment>
<protein>
    <recommendedName>
        <fullName evidence="6">Tat pathway signal sequence</fullName>
    </recommendedName>
</protein>
<dbReference type="Pfam" id="PF11807">
    <property type="entry name" value="UstYa"/>
    <property type="match status" value="1"/>
</dbReference>
<sequence length="306" mass="35370">MFGSRSPHYEKVAHSDTEAGEEAPRQLKKSFISRSTTYFNFGFFVVNTIIFVTTLWANGRKGANWALKQTNYDTPLLDQFTFKMTDVKQNASLFNDPFTIYKADPSPEVDAAWDAIADTPVLVFSKEDIVRIGKDPEYTTSVPEEFGYGTDKYFGVMDGQHLIHCLDELRRFAHYDYYYREKWGDMSNIPPMHAAHRSHCIGVLLNALKCQPSLNIVTWTWMEDQPEPFPDFNAWRKCQNTDELFEWIDKRQVSRQSIKDWDWKRPEGQKEIPLLPQLKEEEGKGGEKHADLGVAHNHGQGHTHDS</sequence>
<proteinExistence type="inferred from homology"/>
<evidence type="ECO:0000313" key="4">
    <source>
        <dbReference type="EMBL" id="KAF2018202.1"/>
    </source>
</evidence>
<evidence type="ECO:0000256" key="2">
    <source>
        <dbReference type="SAM" id="MobiDB-lite"/>
    </source>
</evidence>
<feature type="compositionally biased region" description="Basic and acidic residues" evidence="2">
    <location>
        <begin position="7"/>
        <end position="21"/>
    </location>
</feature>
<accession>A0A6A5XYG0</accession>
<keyword evidence="3" id="KW-0472">Membrane</keyword>
<dbReference type="EMBL" id="ML978068">
    <property type="protein sequence ID" value="KAF2018202.1"/>
    <property type="molecule type" value="Genomic_DNA"/>
</dbReference>
<keyword evidence="3" id="KW-0812">Transmembrane</keyword>
<dbReference type="GO" id="GO:0043386">
    <property type="term" value="P:mycotoxin biosynthetic process"/>
    <property type="evidence" value="ECO:0007669"/>
    <property type="project" value="InterPro"/>
</dbReference>
<keyword evidence="3" id="KW-1133">Transmembrane helix</keyword>
<reference evidence="4" key="1">
    <citation type="journal article" date="2020" name="Stud. Mycol.">
        <title>101 Dothideomycetes genomes: a test case for predicting lifestyles and emergence of pathogens.</title>
        <authorList>
            <person name="Haridas S."/>
            <person name="Albert R."/>
            <person name="Binder M."/>
            <person name="Bloem J."/>
            <person name="Labutti K."/>
            <person name="Salamov A."/>
            <person name="Andreopoulos B."/>
            <person name="Baker S."/>
            <person name="Barry K."/>
            <person name="Bills G."/>
            <person name="Bluhm B."/>
            <person name="Cannon C."/>
            <person name="Castanera R."/>
            <person name="Culley D."/>
            <person name="Daum C."/>
            <person name="Ezra D."/>
            <person name="Gonzalez J."/>
            <person name="Henrissat B."/>
            <person name="Kuo A."/>
            <person name="Liang C."/>
            <person name="Lipzen A."/>
            <person name="Lutzoni F."/>
            <person name="Magnuson J."/>
            <person name="Mondo S."/>
            <person name="Nolan M."/>
            <person name="Ohm R."/>
            <person name="Pangilinan J."/>
            <person name="Park H.-J."/>
            <person name="Ramirez L."/>
            <person name="Alfaro M."/>
            <person name="Sun H."/>
            <person name="Tritt A."/>
            <person name="Yoshinaga Y."/>
            <person name="Zwiers L.-H."/>
            <person name="Turgeon B."/>
            <person name="Goodwin S."/>
            <person name="Spatafora J."/>
            <person name="Crous P."/>
            <person name="Grigoriev I."/>
        </authorList>
    </citation>
    <scope>NUCLEOTIDE SEQUENCE</scope>
    <source>
        <strain evidence="4">CBS 175.79</strain>
    </source>
</reference>
<evidence type="ECO:0000313" key="5">
    <source>
        <dbReference type="Proteomes" id="UP000799778"/>
    </source>
</evidence>
<evidence type="ECO:0000256" key="3">
    <source>
        <dbReference type="SAM" id="Phobius"/>
    </source>
</evidence>
<feature type="region of interest" description="Disordered" evidence="2">
    <location>
        <begin position="270"/>
        <end position="306"/>
    </location>
</feature>
<feature type="region of interest" description="Disordered" evidence="2">
    <location>
        <begin position="1"/>
        <end position="21"/>
    </location>
</feature>
<dbReference type="Proteomes" id="UP000799778">
    <property type="component" value="Unassembled WGS sequence"/>
</dbReference>
<keyword evidence="5" id="KW-1185">Reference proteome</keyword>
<dbReference type="RefSeq" id="XP_033386541.1">
    <property type="nucleotide sequence ID" value="XM_033530968.1"/>
</dbReference>
<evidence type="ECO:0000256" key="1">
    <source>
        <dbReference type="ARBA" id="ARBA00035112"/>
    </source>
</evidence>
<name>A0A6A5XYG0_9PLEO</name>
<dbReference type="AlphaFoldDB" id="A0A6A5XYG0"/>
<dbReference type="GeneID" id="54288365"/>
<dbReference type="PANTHER" id="PTHR33365:SF14">
    <property type="entry name" value="TAT PATHWAY SIGNAL SEQUENCE"/>
    <property type="match status" value="1"/>
</dbReference>
<dbReference type="InterPro" id="IPR021765">
    <property type="entry name" value="UstYa-like"/>
</dbReference>
<evidence type="ECO:0008006" key="6">
    <source>
        <dbReference type="Google" id="ProtNLM"/>
    </source>
</evidence>
<organism evidence="4 5">
    <name type="scientific">Aaosphaeria arxii CBS 175.79</name>
    <dbReference type="NCBI Taxonomy" id="1450172"/>
    <lineage>
        <taxon>Eukaryota</taxon>
        <taxon>Fungi</taxon>
        <taxon>Dikarya</taxon>
        <taxon>Ascomycota</taxon>
        <taxon>Pezizomycotina</taxon>
        <taxon>Dothideomycetes</taxon>
        <taxon>Pleosporomycetidae</taxon>
        <taxon>Pleosporales</taxon>
        <taxon>Pleosporales incertae sedis</taxon>
        <taxon>Aaosphaeria</taxon>
    </lineage>
</organism>
<gene>
    <name evidence="4" type="ORF">BU24DRAFT_449707</name>
</gene>
<dbReference type="OrthoDB" id="3687641at2759"/>
<feature type="compositionally biased region" description="Basic and acidic residues" evidence="2">
    <location>
        <begin position="278"/>
        <end position="291"/>
    </location>
</feature>